<feature type="transmembrane region" description="Helical" evidence="7">
    <location>
        <begin position="148"/>
        <end position="166"/>
    </location>
</feature>
<feature type="transmembrane region" description="Helical" evidence="7">
    <location>
        <begin position="67"/>
        <end position="89"/>
    </location>
</feature>
<keyword evidence="2" id="KW-0813">Transport</keyword>
<evidence type="ECO:0000256" key="5">
    <source>
        <dbReference type="ARBA" id="ARBA00022989"/>
    </source>
</evidence>
<evidence type="ECO:0000313" key="8">
    <source>
        <dbReference type="EMBL" id="ADB36796.1"/>
    </source>
</evidence>
<evidence type="ECO:0000256" key="7">
    <source>
        <dbReference type="SAM" id="Phobius"/>
    </source>
</evidence>
<dbReference type="GO" id="GO:0005886">
    <property type="term" value="C:plasma membrane"/>
    <property type="evidence" value="ECO:0007669"/>
    <property type="project" value="TreeGrafter"/>
</dbReference>
<dbReference type="GO" id="GO:0015293">
    <property type="term" value="F:symporter activity"/>
    <property type="evidence" value="ECO:0007669"/>
    <property type="project" value="UniProtKB-KW"/>
</dbReference>
<dbReference type="PANTHER" id="PTHR11706">
    <property type="entry name" value="SOLUTE CARRIER PROTEIN FAMILY 11 MEMBER"/>
    <property type="match status" value="1"/>
</dbReference>
<feature type="transmembrane region" description="Helical" evidence="7">
    <location>
        <begin position="173"/>
        <end position="195"/>
    </location>
</feature>
<dbReference type="GO" id="GO:0005384">
    <property type="term" value="F:manganese ion transmembrane transporter activity"/>
    <property type="evidence" value="ECO:0007669"/>
    <property type="project" value="TreeGrafter"/>
</dbReference>
<dbReference type="AlphaFoldDB" id="D2QH30"/>
<evidence type="ECO:0000256" key="2">
    <source>
        <dbReference type="ARBA" id="ARBA00022448"/>
    </source>
</evidence>
<name>D2QH30_SPILD</name>
<dbReference type="GO" id="GO:0015086">
    <property type="term" value="F:cadmium ion transmembrane transporter activity"/>
    <property type="evidence" value="ECO:0007669"/>
    <property type="project" value="TreeGrafter"/>
</dbReference>
<keyword evidence="3 7" id="KW-0812">Transmembrane</keyword>
<dbReference type="Pfam" id="PF01566">
    <property type="entry name" value="Nramp"/>
    <property type="match status" value="1"/>
</dbReference>
<sequence length="422" mass="44396">MMNDELYKVFSTFIVHHSPFLKVPKALSFRSGLGSVLFWSVISAAFIGPGTVTTCSMAGSRFGLDLLWTLTFSTIGTIVLQEAAARVTIASGLTLGELLTKVYGLRVRWLLVILFGAVAVGCAAYQAGNILGAVSGLSLLTADHVTALNPQLLTILLGLICIGLLWQGSTRLIANFLGLVVFIMGVAFAYVAANASPTAAELTTALVVPSLPPNATVLAIGLIGTTIVPYNLFLGSGIGQTQSLSEMRWGIGIAVLIGGFISMAILVSGTLVTGDFSFQNVSQTLSSRLGNWAGGLFAFGLFAAGFTSALTAPLAAAITAKSLLGWSENSLAYKAVWLTVMVVGLTFGLLGIKPIPVIVLAQAANGLLLPVVTVFLFIAINKKTIIPEAYRNRLWQNALMLIIVSVTAFLGLRNVWLALMNN</sequence>
<dbReference type="HOGENOM" id="CLU_020088_6_3_10"/>
<keyword evidence="5 7" id="KW-1133">Transmembrane helix</keyword>
<feature type="transmembrane region" description="Helical" evidence="7">
    <location>
        <begin position="398"/>
        <end position="419"/>
    </location>
</feature>
<dbReference type="PANTHER" id="PTHR11706:SF33">
    <property type="entry name" value="NATURAL RESISTANCE-ASSOCIATED MACROPHAGE PROTEIN 2"/>
    <property type="match status" value="1"/>
</dbReference>
<dbReference type="EMBL" id="CP001769">
    <property type="protein sequence ID" value="ADB36796.1"/>
    <property type="molecule type" value="Genomic_DNA"/>
</dbReference>
<accession>D2QH30</accession>
<dbReference type="PRINTS" id="PR00447">
    <property type="entry name" value="NATRESASSCMP"/>
</dbReference>
<feature type="transmembrane region" description="Helical" evidence="7">
    <location>
        <begin position="109"/>
        <end position="128"/>
    </location>
</feature>
<keyword evidence="6 7" id="KW-0472">Membrane</keyword>
<feature type="transmembrane region" description="Helical" evidence="7">
    <location>
        <begin position="292"/>
        <end position="319"/>
    </location>
</feature>
<evidence type="ECO:0000256" key="3">
    <source>
        <dbReference type="ARBA" id="ARBA00022692"/>
    </source>
</evidence>
<dbReference type="InterPro" id="IPR001046">
    <property type="entry name" value="NRAMP_fam"/>
</dbReference>
<feature type="transmembrane region" description="Helical" evidence="7">
    <location>
        <begin position="358"/>
        <end position="378"/>
    </location>
</feature>
<feature type="transmembrane region" description="Helical" evidence="7">
    <location>
        <begin position="215"/>
        <end position="237"/>
    </location>
</feature>
<proteinExistence type="predicted"/>
<keyword evidence="9" id="KW-1185">Reference proteome</keyword>
<evidence type="ECO:0000313" key="9">
    <source>
        <dbReference type="Proteomes" id="UP000002028"/>
    </source>
</evidence>
<evidence type="ECO:0000256" key="6">
    <source>
        <dbReference type="ARBA" id="ARBA00023136"/>
    </source>
</evidence>
<dbReference type="STRING" id="504472.Slin_0733"/>
<dbReference type="Proteomes" id="UP000002028">
    <property type="component" value="Chromosome"/>
</dbReference>
<reference evidence="8 9" key="1">
    <citation type="journal article" date="2010" name="Stand. Genomic Sci.">
        <title>Complete genome sequence of Spirosoma linguale type strain (1).</title>
        <authorList>
            <person name="Lail K."/>
            <person name="Sikorski J."/>
            <person name="Saunders E."/>
            <person name="Lapidus A."/>
            <person name="Glavina Del Rio T."/>
            <person name="Copeland A."/>
            <person name="Tice H."/>
            <person name="Cheng J.-F."/>
            <person name="Lucas S."/>
            <person name="Nolan M."/>
            <person name="Bruce D."/>
            <person name="Goodwin L."/>
            <person name="Pitluck S."/>
            <person name="Ivanova N."/>
            <person name="Mavromatis K."/>
            <person name="Ovchinnikova G."/>
            <person name="Pati A."/>
            <person name="Chen A."/>
            <person name="Palaniappan K."/>
            <person name="Land M."/>
            <person name="Hauser L."/>
            <person name="Chang Y.-J."/>
            <person name="Jeffries C.D."/>
            <person name="Chain P."/>
            <person name="Brettin T."/>
            <person name="Detter J.C."/>
            <person name="Schuetze A."/>
            <person name="Rohde M."/>
            <person name="Tindall B.J."/>
            <person name="Goeker M."/>
            <person name="Bristow J."/>
            <person name="Eisen J.A."/>
            <person name="Markowitz V."/>
            <person name="Hugenholtz P."/>
            <person name="Kyrpides N.C."/>
            <person name="Klenk H.-P."/>
            <person name="Chen F."/>
        </authorList>
    </citation>
    <scope>NUCLEOTIDE SEQUENCE [LARGE SCALE GENOMIC DNA]</scope>
    <source>
        <strain evidence="9">ATCC 33905 / DSM 74 / LMG 10896 / Claus 1</strain>
    </source>
</reference>
<protein>
    <submittedName>
        <fullName evidence="8">Natural resistance-associated macrophage protein</fullName>
    </submittedName>
</protein>
<feature type="transmembrane region" description="Helical" evidence="7">
    <location>
        <begin position="331"/>
        <end position="352"/>
    </location>
</feature>
<comment type="subcellular location">
    <subcellularLocation>
        <location evidence="1">Membrane</location>
        <topology evidence="1">Multi-pass membrane protein</topology>
    </subcellularLocation>
</comment>
<keyword evidence="4" id="KW-0769">Symport</keyword>
<evidence type="ECO:0000256" key="1">
    <source>
        <dbReference type="ARBA" id="ARBA00004141"/>
    </source>
</evidence>
<dbReference type="eggNOG" id="COG1914">
    <property type="taxonomic scope" value="Bacteria"/>
</dbReference>
<feature type="transmembrane region" description="Helical" evidence="7">
    <location>
        <begin position="27"/>
        <end position="47"/>
    </location>
</feature>
<dbReference type="GO" id="GO:0034755">
    <property type="term" value="P:iron ion transmembrane transport"/>
    <property type="evidence" value="ECO:0007669"/>
    <property type="project" value="TreeGrafter"/>
</dbReference>
<dbReference type="KEGG" id="sli:Slin_0733"/>
<dbReference type="NCBIfam" id="NF037982">
    <property type="entry name" value="Nramp_1"/>
    <property type="match status" value="1"/>
</dbReference>
<evidence type="ECO:0000256" key="4">
    <source>
        <dbReference type="ARBA" id="ARBA00022847"/>
    </source>
</evidence>
<organism evidence="8 9">
    <name type="scientific">Spirosoma linguale (strain ATCC 33905 / DSM 74 / LMG 10896 / Claus 1)</name>
    <dbReference type="NCBI Taxonomy" id="504472"/>
    <lineage>
        <taxon>Bacteria</taxon>
        <taxon>Pseudomonadati</taxon>
        <taxon>Bacteroidota</taxon>
        <taxon>Cytophagia</taxon>
        <taxon>Cytophagales</taxon>
        <taxon>Cytophagaceae</taxon>
        <taxon>Spirosoma</taxon>
    </lineage>
</organism>
<feature type="transmembrane region" description="Helical" evidence="7">
    <location>
        <begin position="249"/>
        <end position="272"/>
    </location>
</feature>
<gene>
    <name evidence="8" type="ordered locus">Slin_0733</name>
</gene>